<dbReference type="InterPro" id="IPR050297">
    <property type="entry name" value="LipidA_mod_glycosyltrf_83"/>
</dbReference>
<evidence type="ECO:0000313" key="10">
    <source>
        <dbReference type="EMBL" id="SFN49256.1"/>
    </source>
</evidence>
<keyword evidence="7 8" id="KW-0472">Membrane</keyword>
<dbReference type="PANTHER" id="PTHR33908">
    <property type="entry name" value="MANNOSYLTRANSFERASE YKCB-RELATED"/>
    <property type="match status" value="1"/>
</dbReference>
<protein>
    <submittedName>
        <fullName evidence="10">4-amino-4-deoxy-L-arabinose transferase</fullName>
    </submittedName>
</protein>
<feature type="domain" description="Glycosyltransferase RgtA/B/C/D-like" evidence="9">
    <location>
        <begin position="65"/>
        <end position="199"/>
    </location>
</feature>
<keyword evidence="6 8" id="KW-1133">Transmembrane helix</keyword>
<name>A0A1I4ZG64_9FLAO</name>
<dbReference type="GO" id="GO:0010041">
    <property type="term" value="P:response to iron(III) ion"/>
    <property type="evidence" value="ECO:0007669"/>
    <property type="project" value="TreeGrafter"/>
</dbReference>
<feature type="transmembrane region" description="Helical" evidence="8">
    <location>
        <begin position="260"/>
        <end position="282"/>
    </location>
</feature>
<keyword evidence="5 8" id="KW-0812">Transmembrane</keyword>
<keyword evidence="11" id="KW-1185">Reference proteome</keyword>
<evidence type="ECO:0000256" key="8">
    <source>
        <dbReference type="SAM" id="Phobius"/>
    </source>
</evidence>
<accession>A0A1I4ZG64</accession>
<dbReference type="GO" id="GO:0005886">
    <property type="term" value="C:plasma membrane"/>
    <property type="evidence" value="ECO:0007669"/>
    <property type="project" value="UniProtKB-SubCell"/>
</dbReference>
<keyword evidence="2" id="KW-1003">Cell membrane</keyword>
<feature type="transmembrane region" description="Helical" evidence="8">
    <location>
        <begin position="86"/>
        <end position="106"/>
    </location>
</feature>
<dbReference type="Pfam" id="PF13231">
    <property type="entry name" value="PMT_2"/>
    <property type="match status" value="1"/>
</dbReference>
<dbReference type="EMBL" id="FOVL01000006">
    <property type="protein sequence ID" value="SFN49256.1"/>
    <property type="molecule type" value="Genomic_DNA"/>
</dbReference>
<evidence type="ECO:0000256" key="5">
    <source>
        <dbReference type="ARBA" id="ARBA00022692"/>
    </source>
</evidence>
<proteinExistence type="predicted"/>
<feature type="transmembrane region" description="Helical" evidence="8">
    <location>
        <begin position="319"/>
        <end position="339"/>
    </location>
</feature>
<dbReference type="GO" id="GO:0009103">
    <property type="term" value="P:lipopolysaccharide biosynthetic process"/>
    <property type="evidence" value="ECO:0007669"/>
    <property type="project" value="UniProtKB-ARBA"/>
</dbReference>
<feature type="transmembrane region" description="Helical" evidence="8">
    <location>
        <begin position="351"/>
        <end position="375"/>
    </location>
</feature>
<dbReference type="GO" id="GO:0016763">
    <property type="term" value="F:pentosyltransferase activity"/>
    <property type="evidence" value="ECO:0007669"/>
    <property type="project" value="TreeGrafter"/>
</dbReference>
<evidence type="ECO:0000256" key="4">
    <source>
        <dbReference type="ARBA" id="ARBA00022679"/>
    </source>
</evidence>
<dbReference type="STRING" id="287099.SAMN05660413_01316"/>
<reference evidence="10 11" key="1">
    <citation type="submission" date="2016-10" db="EMBL/GenBank/DDBJ databases">
        <authorList>
            <person name="de Groot N.N."/>
        </authorList>
    </citation>
    <scope>NUCLEOTIDE SEQUENCE [LARGE SCALE GENOMIC DNA]</scope>
    <source>
        <strain evidence="10 11">DSM 17794</strain>
    </source>
</reference>
<feature type="transmembrane region" description="Helical" evidence="8">
    <location>
        <begin position="164"/>
        <end position="181"/>
    </location>
</feature>
<feature type="transmembrane region" description="Helical" evidence="8">
    <location>
        <begin position="294"/>
        <end position="313"/>
    </location>
</feature>
<evidence type="ECO:0000313" key="11">
    <source>
        <dbReference type="Proteomes" id="UP000199153"/>
    </source>
</evidence>
<feature type="transmembrane region" description="Helical" evidence="8">
    <location>
        <begin position="187"/>
        <end position="205"/>
    </location>
</feature>
<sequence>MLKLPKITDNYLLILFLIGSVIFLTQLDVLYVNIMEARNFIAAREMLEKENWLLTTLNDLPRYQKPPLPTWLTALSAWIFGNYDLYAMRLPAAITAVMLLFIFYAFQGLLKIPKKQGFLSALILATSFYIIFSGRDGQWDIFTHTFMMGSIFFLIKIFQDSKKLYRNAVLAAIFFGASLLSKGPVSLYALFLPFLIAYGLTYNYRGFKGKRLAIFLFIILGIALGTWWFIYVRIADPVTFLKIATRETSNWAGYNVRPFYYYWSFFVQSGIWTIPSFVALLYPYLKNKVSNPKAYKFSFLWTIAAVILLSVIPEKKSRYLLPVLIPMAINTGFYIEYLFRNFRKLSKSESWIVYVNHGLIAFIGLVFPLAAFFYLDLTGFWFWYIAASVTLFGIGLGILYFLWKKKYPPVFYLTVSFIAGIILFGFPLMYAFLKNPDFNNIKNLNLLAEEENFEVYEYKSFSPELIWEYGSSIPLIEDLKNLENKDSFGILFMEEDSLQVKSYFKNFEIKQRERYDLNYVNPEAGGYKDRLIRAFYLLESKD</sequence>
<feature type="transmembrane region" description="Helical" evidence="8">
    <location>
        <begin position="12"/>
        <end position="34"/>
    </location>
</feature>
<organism evidence="10 11">
    <name type="scientific">Salegentibacter flavus</name>
    <dbReference type="NCBI Taxonomy" id="287099"/>
    <lineage>
        <taxon>Bacteria</taxon>
        <taxon>Pseudomonadati</taxon>
        <taxon>Bacteroidota</taxon>
        <taxon>Flavobacteriia</taxon>
        <taxon>Flavobacteriales</taxon>
        <taxon>Flavobacteriaceae</taxon>
        <taxon>Salegentibacter</taxon>
    </lineage>
</organism>
<dbReference type="InterPro" id="IPR038731">
    <property type="entry name" value="RgtA/B/C-like"/>
</dbReference>
<evidence type="ECO:0000256" key="6">
    <source>
        <dbReference type="ARBA" id="ARBA00022989"/>
    </source>
</evidence>
<evidence type="ECO:0000256" key="3">
    <source>
        <dbReference type="ARBA" id="ARBA00022676"/>
    </source>
</evidence>
<feature type="transmembrane region" description="Helical" evidence="8">
    <location>
        <begin position="118"/>
        <end position="135"/>
    </location>
</feature>
<evidence type="ECO:0000259" key="9">
    <source>
        <dbReference type="Pfam" id="PF13231"/>
    </source>
</evidence>
<feature type="transmembrane region" description="Helical" evidence="8">
    <location>
        <begin position="141"/>
        <end position="157"/>
    </location>
</feature>
<feature type="transmembrane region" description="Helical" evidence="8">
    <location>
        <begin position="381"/>
        <end position="403"/>
    </location>
</feature>
<dbReference type="AlphaFoldDB" id="A0A1I4ZG64"/>
<keyword evidence="4 10" id="KW-0808">Transferase</keyword>
<keyword evidence="3" id="KW-0328">Glycosyltransferase</keyword>
<dbReference type="Proteomes" id="UP000199153">
    <property type="component" value="Unassembled WGS sequence"/>
</dbReference>
<evidence type="ECO:0000256" key="1">
    <source>
        <dbReference type="ARBA" id="ARBA00004651"/>
    </source>
</evidence>
<dbReference type="PANTHER" id="PTHR33908:SF3">
    <property type="entry name" value="UNDECAPRENYL PHOSPHATE-ALPHA-4-AMINO-4-DEOXY-L-ARABINOSE ARABINOSYL TRANSFERASE"/>
    <property type="match status" value="1"/>
</dbReference>
<feature type="transmembrane region" description="Helical" evidence="8">
    <location>
        <begin position="410"/>
        <end position="433"/>
    </location>
</feature>
<feature type="transmembrane region" description="Helical" evidence="8">
    <location>
        <begin position="212"/>
        <end position="231"/>
    </location>
</feature>
<gene>
    <name evidence="10" type="ORF">SAMN05660413_01316</name>
</gene>
<evidence type="ECO:0000256" key="2">
    <source>
        <dbReference type="ARBA" id="ARBA00022475"/>
    </source>
</evidence>
<dbReference type="RefSeq" id="WP_245760399.1">
    <property type="nucleotide sequence ID" value="NZ_FOVL01000006.1"/>
</dbReference>
<evidence type="ECO:0000256" key="7">
    <source>
        <dbReference type="ARBA" id="ARBA00023136"/>
    </source>
</evidence>
<comment type="subcellular location">
    <subcellularLocation>
        <location evidence="1">Cell membrane</location>
        <topology evidence="1">Multi-pass membrane protein</topology>
    </subcellularLocation>
</comment>